<sequence>MKNNGGFDEIVFSQFLTRFSFIKKFTEIYSGIYLSVAGLQKSILGCGDGAVFCMFFYNSIN</sequence>
<evidence type="ECO:0000313" key="1">
    <source>
        <dbReference type="EMBL" id="GEM74939.1"/>
    </source>
</evidence>
<comment type="caution">
    <text evidence="1">The sequence shown here is derived from an EMBL/GenBank/DDBJ whole genome shotgun (WGS) entry which is preliminary data.</text>
</comment>
<dbReference type="Proteomes" id="UP000321922">
    <property type="component" value="Unassembled WGS sequence"/>
</dbReference>
<keyword evidence="2" id="KW-1185">Reference proteome</keyword>
<dbReference type="EMBL" id="BJXJ01000008">
    <property type="protein sequence ID" value="GEM74939.1"/>
    <property type="molecule type" value="Genomic_DNA"/>
</dbReference>
<proteinExistence type="predicted"/>
<dbReference type="AlphaFoldDB" id="A0A511QCB8"/>
<name>A0A511QCB8_9VIBR</name>
<accession>A0A511QCB8</accession>
<gene>
    <name evidence="1" type="ORF">VSA01S_10510</name>
</gene>
<organism evidence="1 2">
    <name type="scientific">Vibrio sagamiensis NBRC 104589</name>
    <dbReference type="NCBI Taxonomy" id="1219064"/>
    <lineage>
        <taxon>Bacteria</taxon>
        <taxon>Pseudomonadati</taxon>
        <taxon>Pseudomonadota</taxon>
        <taxon>Gammaproteobacteria</taxon>
        <taxon>Vibrionales</taxon>
        <taxon>Vibrionaceae</taxon>
        <taxon>Vibrio</taxon>
    </lineage>
</organism>
<evidence type="ECO:0000313" key="2">
    <source>
        <dbReference type="Proteomes" id="UP000321922"/>
    </source>
</evidence>
<reference evidence="1 2" key="1">
    <citation type="submission" date="2019-07" db="EMBL/GenBank/DDBJ databases">
        <title>Whole genome shotgun sequence of Vibrio sagamiensis NBRC 104589.</title>
        <authorList>
            <person name="Hosoyama A."/>
            <person name="Uohara A."/>
            <person name="Ohji S."/>
            <person name="Ichikawa N."/>
        </authorList>
    </citation>
    <scope>NUCLEOTIDE SEQUENCE [LARGE SCALE GENOMIC DNA]</scope>
    <source>
        <strain evidence="1 2">NBRC 104589</strain>
    </source>
</reference>
<protein>
    <submittedName>
        <fullName evidence="1">Uncharacterized protein</fullName>
    </submittedName>
</protein>